<dbReference type="InParanoid" id="A0A2T2ZTX5"/>
<accession>A0A2T2ZTX5</accession>
<evidence type="ECO:0000313" key="3">
    <source>
        <dbReference type="Proteomes" id="UP000241462"/>
    </source>
</evidence>
<proteinExistence type="predicted"/>
<feature type="compositionally biased region" description="Low complexity" evidence="1">
    <location>
        <begin position="1"/>
        <end position="10"/>
    </location>
</feature>
<feature type="region of interest" description="Disordered" evidence="1">
    <location>
        <begin position="461"/>
        <end position="574"/>
    </location>
</feature>
<dbReference type="OrthoDB" id="5382953at2759"/>
<evidence type="ECO:0008006" key="4">
    <source>
        <dbReference type="Google" id="ProtNLM"/>
    </source>
</evidence>
<feature type="region of interest" description="Disordered" evidence="1">
    <location>
        <begin position="1"/>
        <end position="25"/>
    </location>
</feature>
<keyword evidence="3" id="KW-1185">Reference proteome</keyword>
<dbReference type="AlphaFoldDB" id="A0A2T2ZTX5"/>
<dbReference type="Proteomes" id="UP000241462">
    <property type="component" value="Unassembled WGS sequence"/>
</dbReference>
<feature type="compositionally biased region" description="Acidic residues" evidence="1">
    <location>
        <begin position="544"/>
        <end position="555"/>
    </location>
</feature>
<evidence type="ECO:0000313" key="2">
    <source>
        <dbReference type="EMBL" id="PSR76637.1"/>
    </source>
</evidence>
<evidence type="ECO:0000256" key="1">
    <source>
        <dbReference type="SAM" id="MobiDB-lite"/>
    </source>
</evidence>
<feature type="region of interest" description="Disordered" evidence="1">
    <location>
        <begin position="268"/>
        <end position="369"/>
    </location>
</feature>
<feature type="compositionally biased region" description="Low complexity" evidence="1">
    <location>
        <begin position="344"/>
        <end position="353"/>
    </location>
</feature>
<sequence length="759" mass="85300">MPRPPTNRSRGPGRPRGRPRRDSNSTVASIDYARLAYLPESHVLKPAEAGVSSDLWTCFVLNDAVVYHKTPSGELEIANVCSIDLEGPYVIRGQLDADVRERDERNALLNIELADAYIEIPTSTMYAIAYPVQVWAAGKSGWFEINPAPAYQPMYQTVCEGIELYYLIQFAYEEAQEAEEASKSKKASWFNRKIEQLFLAYALKLGDGVFVEEVKERCRTHSAFLLAHFHKATDFDWTKTSFMKWMKANNQDTVERLQNAAAKLALQPPVQQAPSAVPKSTQLALRGSPIESDRSRRSKSRASRQSQEAESHLKDTVQPPRPPIQTPIYPPTPKIITPVPSPAARPVSVPAASTSHTERPQDAPTQNPSQVQEPFHLLLELLEECFDDSGGDPTKIRPSTVQSKLYMKCSMTYNMPLEIAHYFASQLVASLSSKWYTSPFFHWLKEKRDVPWKPQNITAEAVPSKLVRRKKSTSAGQPRARKSLANPLPPSAPSHAGKHYPGSPRPSGLRPTRGAKRPIFSEDYDEEGRPRKMNKLAVSPGSDDNSEDEDEDDSQQENNHKDATDLDISDAGSDVPAIGHRTALPPGHASRETMKIVVRAEKIPSMSPKGPNGTWKCEELGCKYIVRSANEPRGKELISKHFQDHENRAEKVNLALAEGNKNSLPIKYVRFFLVCPFMWYVVYVVRCCVDSSFLICRTCYGWIVSFQGRRLGAYCSLLCFPWEVRLSRVEPRTVPRRFSVCFPCISNSKDLTMRLLVLL</sequence>
<organism evidence="2 3">
    <name type="scientific">Coniella lustricola</name>
    <dbReference type="NCBI Taxonomy" id="2025994"/>
    <lineage>
        <taxon>Eukaryota</taxon>
        <taxon>Fungi</taxon>
        <taxon>Dikarya</taxon>
        <taxon>Ascomycota</taxon>
        <taxon>Pezizomycotina</taxon>
        <taxon>Sordariomycetes</taxon>
        <taxon>Sordariomycetidae</taxon>
        <taxon>Diaporthales</taxon>
        <taxon>Schizoparmaceae</taxon>
        <taxon>Coniella</taxon>
    </lineage>
</organism>
<protein>
    <recommendedName>
        <fullName evidence="4">DNA (cytosine-5)-methyltransferase 1 replication foci domain-containing protein</fullName>
    </recommendedName>
</protein>
<feature type="compositionally biased region" description="Pro residues" evidence="1">
    <location>
        <begin position="319"/>
        <end position="343"/>
    </location>
</feature>
<name>A0A2T2ZTX5_9PEZI</name>
<gene>
    <name evidence="2" type="ORF">BD289DRAFT_169346</name>
</gene>
<dbReference type="EMBL" id="KZ678697">
    <property type="protein sequence ID" value="PSR76637.1"/>
    <property type="molecule type" value="Genomic_DNA"/>
</dbReference>
<feature type="compositionally biased region" description="Low complexity" evidence="1">
    <location>
        <begin position="268"/>
        <end position="279"/>
    </location>
</feature>
<dbReference type="STRING" id="2025994.A0A2T2ZTX5"/>
<reference evidence="2 3" key="1">
    <citation type="journal article" date="2018" name="Mycol. Prog.">
        <title>Coniella lustricola, a new species from submerged detritus.</title>
        <authorList>
            <person name="Raudabaugh D.B."/>
            <person name="Iturriaga T."/>
            <person name="Carver A."/>
            <person name="Mondo S."/>
            <person name="Pangilinan J."/>
            <person name="Lipzen A."/>
            <person name="He G."/>
            <person name="Amirebrahimi M."/>
            <person name="Grigoriev I.V."/>
            <person name="Miller A.N."/>
        </authorList>
    </citation>
    <scope>NUCLEOTIDE SEQUENCE [LARGE SCALE GENOMIC DNA]</scope>
    <source>
        <strain evidence="2 3">B22-T-1</strain>
    </source>
</reference>